<sequence length="338" mass="38180">MRISGINIDPSDVAGLLEQYPFSAHLETLLLKNMQKESPEAFSQRLKKSAFVVPDRYILYLNLHESENVQEIEVDPLLSEPEECAAENKISHENVSFDQPETSVSEEPAHEPGLENAIESTLPVEEQPQNEQPQPVEEPVVAEEPEPVAEEEIPVTENNEISTGISVAEAETTPFQEEIIAEVPEAIAETEQKEEIIPEPVKETVEETPVVEEKVQAPKPKEETDPMKILQQRLAELKGETTETPQDMDKASEENIIEQFIKSEPTIKIDLNRIPDRRNLAEESTVEKFEVVSETLAAIYEKQGKYEKALIMYEKLLLANPEKSSYFAPLIENLKKKL</sequence>
<gene>
    <name evidence="2" type="ORF">SDC9_65135</name>
</gene>
<evidence type="ECO:0008006" key="3">
    <source>
        <dbReference type="Google" id="ProtNLM"/>
    </source>
</evidence>
<feature type="region of interest" description="Disordered" evidence="1">
    <location>
        <begin position="124"/>
        <end position="159"/>
    </location>
</feature>
<feature type="region of interest" description="Disordered" evidence="1">
    <location>
        <begin position="188"/>
        <end position="227"/>
    </location>
</feature>
<evidence type="ECO:0000313" key="2">
    <source>
        <dbReference type="EMBL" id="MPM18722.1"/>
    </source>
</evidence>
<feature type="compositionally biased region" description="Basic and acidic residues" evidence="1">
    <location>
        <begin position="190"/>
        <end position="226"/>
    </location>
</feature>
<feature type="compositionally biased region" description="Acidic residues" evidence="1">
    <location>
        <begin position="140"/>
        <end position="154"/>
    </location>
</feature>
<dbReference type="EMBL" id="VSSQ01003036">
    <property type="protein sequence ID" value="MPM18722.1"/>
    <property type="molecule type" value="Genomic_DNA"/>
</dbReference>
<name>A0A644XR62_9ZZZZ</name>
<dbReference type="PROSITE" id="PS50005">
    <property type="entry name" value="TPR"/>
    <property type="match status" value="1"/>
</dbReference>
<comment type="caution">
    <text evidence="2">The sequence shown here is derived from an EMBL/GenBank/DDBJ whole genome shotgun (WGS) entry which is preliminary data.</text>
</comment>
<organism evidence="2">
    <name type="scientific">bioreactor metagenome</name>
    <dbReference type="NCBI Taxonomy" id="1076179"/>
    <lineage>
        <taxon>unclassified sequences</taxon>
        <taxon>metagenomes</taxon>
        <taxon>ecological metagenomes</taxon>
    </lineage>
</organism>
<feature type="compositionally biased region" description="Low complexity" evidence="1">
    <location>
        <begin position="124"/>
        <end position="139"/>
    </location>
</feature>
<accession>A0A644XR62</accession>
<evidence type="ECO:0000256" key="1">
    <source>
        <dbReference type="SAM" id="MobiDB-lite"/>
    </source>
</evidence>
<dbReference type="AlphaFoldDB" id="A0A644XR62"/>
<dbReference type="InterPro" id="IPR011990">
    <property type="entry name" value="TPR-like_helical_dom_sf"/>
</dbReference>
<dbReference type="InterPro" id="IPR019734">
    <property type="entry name" value="TPR_rpt"/>
</dbReference>
<feature type="region of interest" description="Disordered" evidence="1">
    <location>
        <begin position="91"/>
        <end position="112"/>
    </location>
</feature>
<proteinExistence type="predicted"/>
<reference evidence="2" key="1">
    <citation type="submission" date="2019-08" db="EMBL/GenBank/DDBJ databases">
        <authorList>
            <person name="Kucharzyk K."/>
            <person name="Murdoch R.W."/>
            <person name="Higgins S."/>
            <person name="Loffler F."/>
        </authorList>
    </citation>
    <scope>NUCLEOTIDE SEQUENCE</scope>
</reference>
<feature type="compositionally biased region" description="Polar residues" evidence="1">
    <location>
        <begin position="93"/>
        <end position="105"/>
    </location>
</feature>
<dbReference type="Gene3D" id="1.25.40.10">
    <property type="entry name" value="Tetratricopeptide repeat domain"/>
    <property type="match status" value="1"/>
</dbReference>
<protein>
    <recommendedName>
        <fullName evidence="3">Tetratricopeptide repeat protein</fullName>
    </recommendedName>
</protein>